<dbReference type="InterPro" id="IPR029032">
    <property type="entry name" value="AhpD-like"/>
</dbReference>
<name>A0ABY4N8S4_9MICO</name>
<dbReference type="Gene3D" id="1.20.1290.10">
    <property type="entry name" value="AhpD-like"/>
    <property type="match status" value="1"/>
</dbReference>
<sequence length="204" mass="22473">MSAPASTAAAVSRLHVPSSEELTDRTRRLFEATERTGGFVPNWLRAFALGGADNDRLNAYLFPLLEGSDGRRSTLTAREREIIATVVSVENRCPYCHTLHIDGLARHLGDHHLATRIGLDHREVDELTEREHALAELATTITRAPREVTREHLDHLRELGLDDAGIYEAIQIASVINATNRISIALAVLPDPETFDAQNAALNS</sequence>
<reference evidence="2" key="1">
    <citation type="submission" date="2022-05" db="EMBL/GenBank/DDBJ databases">
        <title>Genomic analysis of Brachybacterium sp. CBA3104.</title>
        <authorList>
            <person name="Roh S.W."/>
            <person name="Kim Y.B."/>
            <person name="Kim Y."/>
        </authorList>
    </citation>
    <scope>NUCLEOTIDE SEQUENCE</scope>
    <source>
        <strain evidence="2">CBA3104</strain>
    </source>
</reference>
<dbReference type="EMBL" id="CP097218">
    <property type="protein sequence ID" value="UQN30187.1"/>
    <property type="molecule type" value="Genomic_DNA"/>
</dbReference>
<accession>A0ABY4N8S4</accession>
<evidence type="ECO:0000259" key="1">
    <source>
        <dbReference type="Pfam" id="PF02627"/>
    </source>
</evidence>
<keyword evidence="2" id="KW-0575">Peroxidase</keyword>
<dbReference type="Pfam" id="PF02627">
    <property type="entry name" value="CMD"/>
    <property type="match status" value="1"/>
</dbReference>
<dbReference type="GO" id="GO:0004601">
    <property type="term" value="F:peroxidase activity"/>
    <property type="evidence" value="ECO:0007669"/>
    <property type="project" value="UniProtKB-KW"/>
</dbReference>
<keyword evidence="2" id="KW-0560">Oxidoreductase</keyword>
<evidence type="ECO:0000313" key="3">
    <source>
        <dbReference type="Proteomes" id="UP001055868"/>
    </source>
</evidence>
<dbReference type="InterPro" id="IPR003779">
    <property type="entry name" value="CMD-like"/>
</dbReference>
<dbReference type="Gene3D" id="1.20.5.810">
    <property type="entry name" value="AhpD-like"/>
    <property type="match status" value="1"/>
</dbReference>
<keyword evidence="3" id="KW-1185">Reference proteome</keyword>
<dbReference type="NCBIfam" id="TIGR01926">
    <property type="entry name" value="peroxid_rel"/>
    <property type="match status" value="1"/>
</dbReference>
<dbReference type="SUPFAM" id="SSF69118">
    <property type="entry name" value="AhpD-like"/>
    <property type="match status" value="1"/>
</dbReference>
<evidence type="ECO:0000313" key="2">
    <source>
        <dbReference type="EMBL" id="UQN30187.1"/>
    </source>
</evidence>
<proteinExistence type="predicted"/>
<gene>
    <name evidence="2" type="ORF">M4486_02240</name>
</gene>
<dbReference type="InterPro" id="IPR010195">
    <property type="entry name" value="Uncharacterised_peroxidase-rel"/>
</dbReference>
<dbReference type="PANTHER" id="PTHR35446:SF2">
    <property type="entry name" value="CARBOXYMUCONOLACTONE DECARBOXYLASE-LIKE DOMAIN-CONTAINING PROTEIN"/>
    <property type="match status" value="1"/>
</dbReference>
<protein>
    <submittedName>
        <fullName evidence="2">Peroxidase-related enzyme</fullName>
    </submittedName>
</protein>
<feature type="domain" description="Carboxymuconolactone decarboxylase-like" evidence="1">
    <location>
        <begin position="66"/>
        <end position="105"/>
    </location>
</feature>
<organism evidence="2 3">
    <name type="scientific">Brachybacterium kimchii</name>
    <dbReference type="NCBI Taxonomy" id="2942909"/>
    <lineage>
        <taxon>Bacteria</taxon>
        <taxon>Bacillati</taxon>
        <taxon>Actinomycetota</taxon>
        <taxon>Actinomycetes</taxon>
        <taxon>Micrococcales</taxon>
        <taxon>Dermabacteraceae</taxon>
        <taxon>Brachybacterium</taxon>
    </lineage>
</organism>
<dbReference type="PANTHER" id="PTHR35446">
    <property type="entry name" value="SI:CH211-175M2.5"/>
    <property type="match status" value="1"/>
</dbReference>
<dbReference type="Proteomes" id="UP001055868">
    <property type="component" value="Chromosome"/>
</dbReference>
<dbReference type="RefSeq" id="WP_249479353.1">
    <property type="nucleotide sequence ID" value="NZ_CP097218.1"/>
</dbReference>